<dbReference type="GO" id="GO:0005576">
    <property type="term" value="C:extracellular region"/>
    <property type="evidence" value="ECO:0007669"/>
    <property type="project" value="UniProtKB-SubCell"/>
</dbReference>
<gene>
    <name evidence="5" type="ORF">AMATHDRAFT_48577</name>
</gene>
<sequence length="582" mass="65818">MSTDVELTCYIDGAPIGQLFPVFVNPNFNVSNLKKVIKNEQSNTFMHVDASELVIWKLVGQVSIEHALIENVNPSTAERKKLLNPMTRLSSFFFGPPDPAYLHPIIAPPSPHIFPPTLACHFLGKGADQGIFLVKVDWSMDVNALKEAIKNTRSEIKDVLIRNLILWRCSIPIPSKATVDIAIPVSRSPLRNMERLADRRHPFEVKRSQCLKTLMDQIPAPSRATDIHTLMSMHKDVFHKYCICHRPSGISVPPITLLHRVFANFEDNVQKLQPTHEDWSFARNLSLDMAKFYPSEEQRVQRFRHHFQDNGLGIETVTIDDSTIKSDGAHQHHSLKFILTEGKNEPGVSHDSFFQVLFYYAKHVTHVFETNENLARTSFPCILLFYNGPFFGLMGALFTSGVQYELIGPVLPLFWNQRYPQFDLQLARVLGSIKQAVNESKICYPQGQPVKTENIENDCPYITSFQAAGKTTLVSDLHERGLVHGDIQKENLLVGPEHGKKKALKLIDFDYAGREGEACHPPHLHPDIEAATDAYRHGPITYKHDIDMLEKLCLGLITSSQGVRTRSRTRAQAANIRTNLKV</sequence>
<dbReference type="Proteomes" id="UP000242287">
    <property type="component" value="Unassembled WGS sequence"/>
</dbReference>
<dbReference type="GO" id="GO:0043657">
    <property type="term" value="C:host cell"/>
    <property type="evidence" value="ECO:0007669"/>
    <property type="project" value="UniProtKB-SubCell"/>
</dbReference>
<evidence type="ECO:0000256" key="1">
    <source>
        <dbReference type="ARBA" id="ARBA00004340"/>
    </source>
</evidence>
<feature type="domain" description="Crinkler effector protein N-terminal" evidence="4">
    <location>
        <begin position="117"/>
        <end position="177"/>
    </location>
</feature>
<comment type="subcellular location">
    <subcellularLocation>
        <location evidence="1">Host cell</location>
    </subcellularLocation>
    <subcellularLocation>
        <location evidence="2">Secreted</location>
    </subcellularLocation>
</comment>
<dbReference type="InterPro" id="IPR045379">
    <property type="entry name" value="Crinkler_N"/>
</dbReference>
<name>A0A2A9NMQ1_9AGAR</name>
<evidence type="ECO:0000256" key="3">
    <source>
        <dbReference type="ARBA" id="ARBA00022525"/>
    </source>
</evidence>
<organism evidence="5 6">
    <name type="scientific">Amanita thiersii Skay4041</name>
    <dbReference type="NCBI Taxonomy" id="703135"/>
    <lineage>
        <taxon>Eukaryota</taxon>
        <taxon>Fungi</taxon>
        <taxon>Dikarya</taxon>
        <taxon>Basidiomycota</taxon>
        <taxon>Agaricomycotina</taxon>
        <taxon>Agaricomycetes</taxon>
        <taxon>Agaricomycetidae</taxon>
        <taxon>Agaricales</taxon>
        <taxon>Pluteineae</taxon>
        <taxon>Amanitaceae</taxon>
        <taxon>Amanita</taxon>
    </lineage>
</organism>
<dbReference type="SUPFAM" id="SSF56112">
    <property type="entry name" value="Protein kinase-like (PK-like)"/>
    <property type="match status" value="1"/>
</dbReference>
<keyword evidence="6" id="KW-1185">Reference proteome</keyword>
<evidence type="ECO:0000256" key="2">
    <source>
        <dbReference type="ARBA" id="ARBA00004613"/>
    </source>
</evidence>
<keyword evidence="3" id="KW-0964">Secreted</keyword>
<dbReference type="Pfam" id="PF20147">
    <property type="entry name" value="Crinkler"/>
    <property type="match status" value="2"/>
</dbReference>
<evidence type="ECO:0000259" key="4">
    <source>
        <dbReference type="Pfam" id="PF20147"/>
    </source>
</evidence>
<accession>A0A2A9NMQ1</accession>
<dbReference type="Gene3D" id="1.10.510.10">
    <property type="entry name" value="Transferase(Phosphotransferase) domain 1"/>
    <property type="match status" value="1"/>
</dbReference>
<evidence type="ECO:0000313" key="5">
    <source>
        <dbReference type="EMBL" id="PFH49601.1"/>
    </source>
</evidence>
<protein>
    <recommendedName>
        <fullName evidence="4">Crinkler effector protein N-terminal domain-containing protein</fullName>
    </recommendedName>
</protein>
<dbReference type="OrthoDB" id="3261131at2759"/>
<reference evidence="5 6" key="1">
    <citation type="submission" date="2014-02" db="EMBL/GenBank/DDBJ databases">
        <title>Transposable element dynamics among asymbiotic and ectomycorrhizal Amanita fungi.</title>
        <authorList>
            <consortium name="DOE Joint Genome Institute"/>
            <person name="Hess J."/>
            <person name="Skrede I."/>
            <person name="Wolfe B."/>
            <person name="LaButti K."/>
            <person name="Ohm R.A."/>
            <person name="Grigoriev I.V."/>
            <person name="Pringle A."/>
        </authorList>
    </citation>
    <scope>NUCLEOTIDE SEQUENCE [LARGE SCALE GENOMIC DNA]</scope>
    <source>
        <strain evidence="5 6">SKay4041</strain>
    </source>
</reference>
<evidence type="ECO:0000313" key="6">
    <source>
        <dbReference type="Proteomes" id="UP000242287"/>
    </source>
</evidence>
<dbReference type="EMBL" id="KZ302024">
    <property type="protein sequence ID" value="PFH49601.1"/>
    <property type="molecule type" value="Genomic_DNA"/>
</dbReference>
<dbReference type="InterPro" id="IPR011009">
    <property type="entry name" value="Kinase-like_dom_sf"/>
</dbReference>
<feature type="domain" description="Crinkler effector protein N-terminal" evidence="4">
    <location>
        <begin position="5"/>
        <end position="103"/>
    </location>
</feature>
<proteinExistence type="predicted"/>
<dbReference type="AlphaFoldDB" id="A0A2A9NMQ1"/>